<name>A0A5B8RCE9_9ZZZZ</name>
<reference evidence="1" key="1">
    <citation type="submission" date="2019-06" db="EMBL/GenBank/DDBJ databases">
        <authorList>
            <person name="Murdoch R.W."/>
            <person name="Fathepure B."/>
        </authorList>
    </citation>
    <scope>NUCLEOTIDE SEQUENCE</scope>
</reference>
<evidence type="ECO:0008006" key="2">
    <source>
        <dbReference type="Google" id="ProtNLM"/>
    </source>
</evidence>
<proteinExistence type="predicted"/>
<dbReference type="Pfam" id="PF08897">
    <property type="entry name" value="DUF1841"/>
    <property type="match status" value="1"/>
</dbReference>
<dbReference type="InterPro" id="IPR014993">
    <property type="entry name" value="DUF1841"/>
</dbReference>
<dbReference type="EMBL" id="MN079084">
    <property type="protein sequence ID" value="QEA04455.1"/>
    <property type="molecule type" value="Genomic_DNA"/>
</dbReference>
<dbReference type="AlphaFoldDB" id="A0A5B8RCE9"/>
<gene>
    <name evidence="1" type="ORF">KBTEX_00763</name>
</gene>
<sequence>MLGQDRNQMRRFYLESWRKAQDGEPMDPMERLVAEVVAEHPEYHGVLADGERALGREYLPEDGETNPFLHMGLHIALREQVANDRPPGIRRIHETLTRAHGERMAAEHRMMDCLAEALWQAQRQGGMPDEAAYLTCLEGLAAGRGPQV</sequence>
<accession>A0A5B8RCE9</accession>
<protein>
    <recommendedName>
        <fullName evidence="2">DUF1841 domain-containing protein</fullName>
    </recommendedName>
</protein>
<evidence type="ECO:0000313" key="1">
    <source>
        <dbReference type="EMBL" id="QEA04455.1"/>
    </source>
</evidence>
<organism evidence="1">
    <name type="scientific">uncultured organism</name>
    <dbReference type="NCBI Taxonomy" id="155900"/>
    <lineage>
        <taxon>unclassified sequences</taxon>
        <taxon>environmental samples</taxon>
    </lineage>
</organism>